<dbReference type="GO" id="GO:0016747">
    <property type="term" value="F:acyltransferase activity, transferring groups other than amino-acyl groups"/>
    <property type="evidence" value="ECO:0007669"/>
    <property type="project" value="InterPro"/>
</dbReference>
<sequence length="116" mass="12678">MQLPGAYAPPRGRLLLGLTETQVAGMVALQPVDALIGEIKRLYVRPAARRQGVGRGLLVALIEAARQAGYAALRLETLEAMHGAHALYRSLGFQEVERFRPPTGDDDRTISMALWL</sequence>
<accession>A0A2M8QEU2</accession>
<dbReference type="EMBL" id="PGTN01000017">
    <property type="protein sequence ID" value="PJF48326.1"/>
    <property type="molecule type" value="Genomic_DNA"/>
</dbReference>
<dbReference type="Pfam" id="PF00583">
    <property type="entry name" value="Acetyltransf_1"/>
    <property type="match status" value="1"/>
</dbReference>
<gene>
    <name evidence="2" type="ORF">CUN48_03950</name>
</gene>
<feature type="domain" description="N-acetyltransferase" evidence="1">
    <location>
        <begin position="1"/>
        <end position="116"/>
    </location>
</feature>
<evidence type="ECO:0000259" key="1">
    <source>
        <dbReference type="PROSITE" id="PS51186"/>
    </source>
</evidence>
<evidence type="ECO:0000313" key="2">
    <source>
        <dbReference type="EMBL" id="PJF48326.1"/>
    </source>
</evidence>
<reference evidence="2 3" key="1">
    <citation type="submission" date="2017-11" db="EMBL/GenBank/DDBJ databases">
        <title>Evolution of Phototrophy in the Chloroflexi Phylum Driven by Horizontal Gene Transfer.</title>
        <authorList>
            <person name="Ward L.M."/>
            <person name="Hemp J."/>
            <person name="Shih P.M."/>
            <person name="Mcglynn S.E."/>
            <person name="Fischer W."/>
        </authorList>
    </citation>
    <scope>NUCLEOTIDE SEQUENCE [LARGE SCALE GENOMIC DNA]</scope>
    <source>
        <strain evidence="2">JP3_7</strain>
    </source>
</reference>
<dbReference type="InterPro" id="IPR016181">
    <property type="entry name" value="Acyl_CoA_acyltransferase"/>
</dbReference>
<dbReference type="Gene3D" id="3.40.630.30">
    <property type="match status" value="1"/>
</dbReference>
<name>A0A2M8QEU2_9CHLR</name>
<protein>
    <recommendedName>
        <fullName evidence="1">N-acetyltransferase domain-containing protein</fullName>
    </recommendedName>
</protein>
<comment type="caution">
    <text evidence="2">The sequence shown here is derived from an EMBL/GenBank/DDBJ whole genome shotgun (WGS) entry which is preliminary data.</text>
</comment>
<dbReference type="Proteomes" id="UP000230790">
    <property type="component" value="Unassembled WGS sequence"/>
</dbReference>
<evidence type="ECO:0000313" key="3">
    <source>
        <dbReference type="Proteomes" id="UP000230790"/>
    </source>
</evidence>
<dbReference type="InterPro" id="IPR052777">
    <property type="entry name" value="Acetyltransferase_Enz"/>
</dbReference>
<dbReference type="PROSITE" id="PS51186">
    <property type="entry name" value="GNAT"/>
    <property type="match status" value="1"/>
</dbReference>
<dbReference type="InterPro" id="IPR000182">
    <property type="entry name" value="GNAT_dom"/>
</dbReference>
<organism evidence="2 3">
    <name type="scientific">Candidatus Thermofonsia Clade 3 bacterium</name>
    <dbReference type="NCBI Taxonomy" id="2364212"/>
    <lineage>
        <taxon>Bacteria</taxon>
        <taxon>Bacillati</taxon>
        <taxon>Chloroflexota</taxon>
        <taxon>Candidatus Thermofontia</taxon>
        <taxon>Candidatus Thermofonsia Clade 3</taxon>
    </lineage>
</organism>
<dbReference type="CDD" id="cd04301">
    <property type="entry name" value="NAT_SF"/>
    <property type="match status" value="1"/>
</dbReference>
<dbReference type="AlphaFoldDB" id="A0A2M8QEU2"/>
<dbReference type="SUPFAM" id="SSF55729">
    <property type="entry name" value="Acyl-CoA N-acyltransferases (Nat)"/>
    <property type="match status" value="1"/>
</dbReference>
<dbReference type="PANTHER" id="PTHR43305:SF1">
    <property type="entry name" value="FAMILY N-ACETYLTRANSFERASE, PUTATIVE (AFU_ORTHOLOGUE AFUA_2G01380)-RELATED"/>
    <property type="match status" value="1"/>
</dbReference>
<dbReference type="PANTHER" id="PTHR43305">
    <property type="entry name" value="FAMILY N-ACETYLTRANSFERASE, PUTATIVE (AFU_ORTHOLOGUE AFUA_2G01380)-RELATED"/>
    <property type="match status" value="1"/>
</dbReference>
<proteinExistence type="predicted"/>